<keyword evidence="2" id="KW-0456">Lyase</keyword>
<keyword evidence="3" id="KW-1185">Reference proteome</keyword>
<dbReference type="SUPFAM" id="SSF53474">
    <property type="entry name" value="alpha/beta-Hydrolases"/>
    <property type="match status" value="1"/>
</dbReference>
<dbReference type="Gene3D" id="3.40.50.1820">
    <property type="entry name" value="alpha/beta hydrolase"/>
    <property type="match status" value="1"/>
</dbReference>
<evidence type="ECO:0000259" key="1">
    <source>
        <dbReference type="Pfam" id="PF12697"/>
    </source>
</evidence>
<name>A0ABY5MCN9_9HYPH</name>
<dbReference type="InterPro" id="IPR029058">
    <property type="entry name" value="AB_hydrolase_fold"/>
</dbReference>
<dbReference type="Pfam" id="PF12697">
    <property type="entry name" value="Abhydrolase_6"/>
    <property type="match status" value="1"/>
</dbReference>
<dbReference type="PANTHER" id="PTHR43798:SF33">
    <property type="entry name" value="HYDROLASE, PUTATIVE (AFU_ORTHOLOGUE AFUA_2G14860)-RELATED"/>
    <property type="match status" value="1"/>
</dbReference>
<organism evidence="2 3">
    <name type="scientific">Nitratireductor thuwali</name>
    <dbReference type="NCBI Taxonomy" id="2267699"/>
    <lineage>
        <taxon>Bacteria</taxon>
        <taxon>Pseudomonadati</taxon>
        <taxon>Pseudomonadota</taxon>
        <taxon>Alphaproteobacteria</taxon>
        <taxon>Hyphomicrobiales</taxon>
        <taxon>Phyllobacteriaceae</taxon>
        <taxon>Nitratireductor</taxon>
    </lineage>
</organism>
<accession>A0ABY5MCN9</accession>
<gene>
    <name evidence="2" type="primary">menH_1</name>
    <name evidence="2" type="ORF">NTH_00030</name>
</gene>
<dbReference type="Proteomes" id="UP001342418">
    <property type="component" value="Chromosome"/>
</dbReference>
<evidence type="ECO:0000313" key="2">
    <source>
        <dbReference type="EMBL" id="UUP15592.1"/>
    </source>
</evidence>
<proteinExistence type="predicted"/>
<dbReference type="EMBL" id="CP030941">
    <property type="protein sequence ID" value="UUP15592.1"/>
    <property type="molecule type" value="Genomic_DNA"/>
</dbReference>
<dbReference type="PANTHER" id="PTHR43798">
    <property type="entry name" value="MONOACYLGLYCEROL LIPASE"/>
    <property type="match status" value="1"/>
</dbReference>
<dbReference type="GO" id="GO:0070205">
    <property type="term" value="F:2-succinyl-6-hydroxy-2,4-cyclohexadiene-1-carboxylate synthase activity"/>
    <property type="evidence" value="ECO:0007669"/>
    <property type="project" value="UniProtKB-EC"/>
</dbReference>
<dbReference type="InterPro" id="IPR000073">
    <property type="entry name" value="AB_hydrolase_1"/>
</dbReference>
<dbReference type="PRINTS" id="PR00111">
    <property type="entry name" value="ABHYDROLASE"/>
</dbReference>
<sequence>MLEARRHCLKSAYGYFVAHEFRPQGAWRGRGTILVTHGWGSRSEYMRAIIGELRAHGFRVIALDLPGHGASSGRRLHMASAVAAVKTVQDWFGPFAGLVGHSFGGTVLVNALKGSVNGLEPVDAGRLALIASPNSMPDLFAYFSRELGLGRRSREAFFDRVERVTGSPLSEFVVARQAASLAVPIMVLHAPDDREVPFADAQAIAAGANRAGLRPVDGAGHRRILSDPATLAHLAEFFAGQRLLAAAE</sequence>
<protein>
    <submittedName>
        <fullName evidence="2">2-succinyl-6-hydroxy-2, 4-cyclohexadiene-1-carboxylate synthase</fullName>
        <ecNumber evidence="2">4.2.99.20</ecNumber>
    </submittedName>
</protein>
<reference evidence="2 3" key="1">
    <citation type="submission" date="2018-07" db="EMBL/GenBank/DDBJ databases">
        <title>Genome sequence of Nitratireductor thuwali#1536.</title>
        <authorList>
            <person name="Michoud G."/>
            <person name="Merlino G."/>
            <person name="Sefrji F.O."/>
            <person name="Daffonchio D."/>
        </authorList>
    </citation>
    <scope>NUCLEOTIDE SEQUENCE [LARGE SCALE GENOMIC DNA]</scope>
    <source>
        <strain evidence="3">Nit1536</strain>
    </source>
</reference>
<dbReference type="InterPro" id="IPR050266">
    <property type="entry name" value="AB_hydrolase_sf"/>
</dbReference>
<evidence type="ECO:0000313" key="3">
    <source>
        <dbReference type="Proteomes" id="UP001342418"/>
    </source>
</evidence>
<dbReference type="EC" id="4.2.99.20" evidence="2"/>
<feature type="domain" description="AB hydrolase-1" evidence="1">
    <location>
        <begin position="33"/>
        <end position="232"/>
    </location>
</feature>